<evidence type="ECO:0000313" key="1">
    <source>
        <dbReference type="EMBL" id="KAK2551541.1"/>
    </source>
</evidence>
<reference evidence="1" key="2">
    <citation type="journal article" date="2023" name="Science">
        <title>Genomic signatures of disease resistance in endangered staghorn corals.</title>
        <authorList>
            <person name="Vollmer S.V."/>
            <person name="Selwyn J.D."/>
            <person name="Despard B.A."/>
            <person name="Roesel C.L."/>
        </authorList>
    </citation>
    <scope>NUCLEOTIDE SEQUENCE</scope>
    <source>
        <strain evidence="1">K2</strain>
    </source>
</reference>
<organism evidence="1 2">
    <name type="scientific">Acropora cervicornis</name>
    <name type="common">Staghorn coral</name>
    <dbReference type="NCBI Taxonomy" id="6130"/>
    <lineage>
        <taxon>Eukaryota</taxon>
        <taxon>Metazoa</taxon>
        <taxon>Cnidaria</taxon>
        <taxon>Anthozoa</taxon>
        <taxon>Hexacorallia</taxon>
        <taxon>Scleractinia</taxon>
        <taxon>Astrocoeniina</taxon>
        <taxon>Acroporidae</taxon>
        <taxon>Acropora</taxon>
    </lineage>
</organism>
<protein>
    <submittedName>
        <fullName evidence="1">Uncharacterized protein</fullName>
    </submittedName>
</protein>
<keyword evidence="2" id="KW-1185">Reference proteome</keyword>
<name>A0AAD9PZ71_ACRCE</name>
<evidence type="ECO:0000313" key="2">
    <source>
        <dbReference type="Proteomes" id="UP001249851"/>
    </source>
</evidence>
<dbReference type="EMBL" id="JARQWQ010000096">
    <property type="protein sequence ID" value="KAK2551541.1"/>
    <property type="molecule type" value="Genomic_DNA"/>
</dbReference>
<dbReference type="Proteomes" id="UP001249851">
    <property type="component" value="Unassembled WGS sequence"/>
</dbReference>
<sequence>MSELLERYIRKLSQEGVNAPSYRSSKLTNRLIKSFGSRLSYRQPLDRSQSEIVYSSHVTTGEVVETVVNTSGDQWAGEEGIEEVTTEAKEDEKYLHIYHTAKII</sequence>
<accession>A0AAD9PZ71</accession>
<reference evidence="1" key="1">
    <citation type="journal article" date="2023" name="G3 (Bethesda)">
        <title>Whole genome assembly and annotation of the endangered Caribbean coral Acropora cervicornis.</title>
        <authorList>
            <person name="Selwyn J.D."/>
            <person name="Vollmer S.V."/>
        </authorList>
    </citation>
    <scope>NUCLEOTIDE SEQUENCE</scope>
    <source>
        <strain evidence="1">K2</strain>
    </source>
</reference>
<comment type="caution">
    <text evidence="1">The sequence shown here is derived from an EMBL/GenBank/DDBJ whole genome shotgun (WGS) entry which is preliminary data.</text>
</comment>
<dbReference type="AlphaFoldDB" id="A0AAD9PZ71"/>
<proteinExistence type="predicted"/>
<gene>
    <name evidence="1" type="ORF">P5673_027510</name>
</gene>